<dbReference type="EMBL" id="LNQE01001359">
    <property type="protein sequence ID" value="KUG18809.1"/>
    <property type="molecule type" value="Genomic_DNA"/>
</dbReference>
<evidence type="ECO:0000256" key="1">
    <source>
        <dbReference type="SAM" id="MobiDB-lite"/>
    </source>
</evidence>
<accession>A0A0W8FD47</accession>
<dbReference type="Pfam" id="PF09887">
    <property type="entry name" value="DUF2114"/>
    <property type="match status" value="1"/>
</dbReference>
<reference evidence="2" key="1">
    <citation type="journal article" date="2015" name="Proc. Natl. Acad. Sci. U.S.A.">
        <title>Networks of energetic and metabolic interactions define dynamics in microbial communities.</title>
        <authorList>
            <person name="Embree M."/>
            <person name="Liu J.K."/>
            <person name="Al-Bassam M.M."/>
            <person name="Zengler K."/>
        </authorList>
    </citation>
    <scope>NUCLEOTIDE SEQUENCE</scope>
</reference>
<dbReference type="AlphaFoldDB" id="A0A0W8FD47"/>
<evidence type="ECO:0008006" key="3">
    <source>
        <dbReference type="Google" id="ProtNLM"/>
    </source>
</evidence>
<comment type="caution">
    <text evidence="2">The sequence shown here is derived from an EMBL/GenBank/DDBJ whole genome shotgun (WGS) entry which is preliminary data.</text>
</comment>
<dbReference type="PIRSF" id="PIRSF016937">
    <property type="entry name" value="UCP016937"/>
    <property type="match status" value="1"/>
</dbReference>
<name>A0A0W8FD47_9ZZZZ</name>
<gene>
    <name evidence="2" type="ORF">ASZ90_011482</name>
</gene>
<protein>
    <recommendedName>
        <fullName evidence="3">Methanogenesis marker protein 14</fullName>
    </recommendedName>
</protein>
<dbReference type="NCBIfam" id="TIGR03285">
    <property type="entry name" value="methan_mark_14"/>
    <property type="match status" value="1"/>
</dbReference>
<sequence>MNLGRLFKPKMKPRIAESPPFNYLDLRSKPFYIVASVEVGNTTTKSILTATDLNTGKTYIVNKTVKMTRDVRPPKPGEEIFAHTINGTPLTKESVAELVKDTLIESHDRARLDIKTDLNFVVRSTGVVAELDSPEQVGIFIQALAQGCLDAGVPPRLMTPAMSIHNILEKFKRYTMIEKVIFMGAVASCFPPQGSTGVEVVANEMEGELATAGIKEGSRWTDVDFRNPCLSMDFGTTLDGRVTSEELPYAHTIGNLLGLAGAIPDAVVQGTGLVDRKIGATLDIFDAGLKPDYGKEAQAYADRIDELVIIEKVPLNRKKYGLVPVNPDAAAKNNVVLIGCDVGVNGSDLEKLSGIGADINSAKSRDLKVLFGALDLAMARVARRLVQVGVEEGIVTGKTAIGVTGRAGITGNKPRLILEEIDKLGLYDHTDRNVVFVDDGLARGAAVMARCMNSMGTPKNPLGGLRKGGCILKKRMSYEVEKGLVPAPQEARPDKDTHDYFEGGHKRE</sequence>
<evidence type="ECO:0000313" key="2">
    <source>
        <dbReference type="EMBL" id="KUG18809.1"/>
    </source>
</evidence>
<feature type="region of interest" description="Disordered" evidence="1">
    <location>
        <begin position="483"/>
        <end position="508"/>
    </location>
</feature>
<dbReference type="InterPro" id="IPR008303">
    <property type="entry name" value="Methan_mark_14"/>
</dbReference>
<organism evidence="2">
    <name type="scientific">hydrocarbon metagenome</name>
    <dbReference type="NCBI Taxonomy" id="938273"/>
    <lineage>
        <taxon>unclassified sequences</taxon>
        <taxon>metagenomes</taxon>
        <taxon>ecological metagenomes</taxon>
    </lineage>
</organism>
<proteinExistence type="predicted"/>
<feature type="compositionally biased region" description="Basic and acidic residues" evidence="1">
    <location>
        <begin position="491"/>
        <end position="508"/>
    </location>
</feature>